<name>A0A8H6JGC7_9PEZI</name>
<dbReference type="AlphaFoldDB" id="A0A8H6JGC7"/>
<keyword evidence="2" id="KW-1185">Reference proteome</keyword>
<gene>
    <name evidence="1" type="ORF">CMUS01_13117</name>
</gene>
<accession>A0A8H6JGC7</accession>
<evidence type="ECO:0000313" key="2">
    <source>
        <dbReference type="Proteomes" id="UP000639643"/>
    </source>
</evidence>
<reference evidence="1" key="1">
    <citation type="journal article" date="2020" name="Phytopathology">
        <title>Genome Sequence Resources of Colletotrichum truncatum, C. plurivorum, C. musicola, and C. sojae: Four Species Pathogenic to Soybean (Glycine max).</title>
        <authorList>
            <person name="Rogerio F."/>
            <person name="Boufleur T.R."/>
            <person name="Ciampi-Guillardi M."/>
            <person name="Sukno S.A."/>
            <person name="Thon M.R."/>
            <person name="Massola Junior N.S."/>
            <person name="Baroncelli R."/>
        </authorList>
    </citation>
    <scope>NUCLEOTIDE SEQUENCE</scope>
    <source>
        <strain evidence="1">LFN0074</strain>
    </source>
</reference>
<sequence length="67" mass="7394">MVLAVFCLNVGHPGLIFTSERTESEPKSSSWTLFSRNKEAQMVDVSQGELGKYRVKSRDDSTGPSSD</sequence>
<dbReference type="EMBL" id="WIGM01000796">
    <property type="protein sequence ID" value="KAF6812141.1"/>
    <property type="molecule type" value="Genomic_DNA"/>
</dbReference>
<comment type="caution">
    <text evidence="1">The sequence shown here is derived from an EMBL/GenBank/DDBJ whole genome shotgun (WGS) entry which is preliminary data.</text>
</comment>
<dbReference type="Proteomes" id="UP000639643">
    <property type="component" value="Unassembled WGS sequence"/>
</dbReference>
<proteinExistence type="predicted"/>
<evidence type="ECO:0000313" key="1">
    <source>
        <dbReference type="EMBL" id="KAF6812141.1"/>
    </source>
</evidence>
<organism evidence="1 2">
    <name type="scientific">Colletotrichum musicola</name>
    <dbReference type="NCBI Taxonomy" id="2175873"/>
    <lineage>
        <taxon>Eukaryota</taxon>
        <taxon>Fungi</taxon>
        <taxon>Dikarya</taxon>
        <taxon>Ascomycota</taxon>
        <taxon>Pezizomycotina</taxon>
        <taxon>Sordariomycetes</taxon>
        <taxon>Hypocreomycetidae</taxon>
        <taxon>Glomerellales</taxon>
        <taxon>Glomerellaceae</taxon>
        <taxon>Colletotrichum</taxon>
        <taxon>Colletotrichum orchidearum species complex</taxon>
    </lineage>
</organism>
<protein>
    <submittedName>
        <fullName evidence="1">Parasitic phase-specific protein psp-1</fullName>
    </submittedName>
</protein>